<dbReference type="VEuPathDB" id="FungiDB:A1Q1_01075"/>
<name>J5T8Q0_TRIAS</name>
<evidence type="ECO:0000259" key="1">
    <source>
        <dbReference type="Pfam" id="PF07727"/>
    </source>
</evidence>
<protein>
    <submittedName>
        <fullName evidence="2">Copia-type polyprotein</fullName>
    </submittedName>
</protein>
<dbReference type="OrthoDB" id="3059824at2759"/>
<organism evidence="2 3">
    <name type="scientific">Trichosporon asahii var. asahii (strain ATCC 90039 / CBS 2479 / JCM 2466 / KCTC 7840 / NBRC 103889/ NCYC 2677 / UAMH 7654)</name>
    <name type="common">Yeast</name>
    <dbReference type="NCBI Taxonomy" id="1186058"/>
    <lineage>
        <taxon>Eukaryota</taxon>
        <taxon>Fungi</taxon>
        <taxon>Dikarya</taxon>
        <taxon>Basidiomycota</taxon>
        <taxon>Agaricomycotina</taxon>
        <taxon>Tremellomycetes</taxon>
        <taxon>Trichosporonales</taxon>
        <taxon>Trichosporonaceae</taxon>
        <taxon>Trichosporon</taxon>
    </lineage>
</organism>
<dbReference type="InterPro" id="IPR013103">
    <property type="entry name" value="RVT_2"/>
</dbReference>
<sequence>MPPTTAARRAPASARIAKLGPVPQTIEDALASKEARHWEKAIDREMEQLSNKQVWTPITASPGVKPLGSRWLFQRSATAQGIEYRARVVAKGGGLPSNNSVDTKALSGPSTDTLFFLLAYAHDHQLYVTHIRIEDPCLSVDLEQPVTIAIPPRQKFPGKNAFLLTKALYGLKTAPAAGRLAITCGLKGAGLQPIAHDPNLFVDHNAGLVIEGYNTAIAMMYDGGVVVAGPKGYGQDVLDALHQSGLQAVRGPQDLIFGLTVRRDSPDPDCSDRFTISQPQYVDRVVQRFNNVIEYPVPPSPFPTPQLTTVLKAFAGCMTWLTSTSHMRYGHYAAELARNAQRQLSPDEWLDTWEDAYNLLNWLKKDDVRNCQLHIQHTAIDGAPKLFAATAPDGDVFRVNIFLQGASIQWYSRGSQSALDDDEMLWCGIEAAVKSLIHWRSILREIEPVDDTLVVVCNTGRMPSRSKALKDAVATIRLMKEEGIELRDFPSEDDNGHVWCPCCCSQGVGDGE</sequence>
<dbReference type="Proteomes" id="UP000002748">
    <property type="component" value="Unassembled WGS sequence"/>
</dbReference>
<evidence type="ECO:0000313" key="3">
    <source>
        <dbReference type="Proteomes" id="UP000002748"/>
    </source>
</evidence>
<dbReference type="GeneID" id="25984589"/>
<proteinExistence type="predicted"/>
<evidence type="ECO:0000313" key="2">
    <source>
        <dbReference type="EMBL" id="EJT49761.1"/>
    </source>
</evidence>
<comment type="caution">
    <text evidence="2">The sequence shown here is derived from an EMBL/GenBank/DDBJ whole genome shotgun (WGS) entry which is preliminary data.</text>
</comment>
<feature type="domain" description="Reverse transcriptase Ty1/copia-type" evidence="1">
    <location>
        <begin position="53"/>
        <end position="290"/>
    </location>
</feature>
<dbReference type="HOGENOM" id="CLU_532301_0_0_1"/>
<dbReference type="EMBL" id="ALBS01000157">
    <property type="protein sequence ID" value="EJT49761.1"/>
    <property type="molecule type" value="Genomic_DNA"/>
</dbReference>
<accession>J5T8Q0</accession>
<dbReference type="RefSeq" id="XP_014180831.1">
    <property type="nucleotide sequence ID" value="XM_014325356.1"/>
</dbReference>
<reference evidence="2 3" key="1">
    <citation type="journal article" date="2012" name="Eukaryot. Cell">
        <title>Draft genome sequence of CBS 2479, the standard type strain of Trichosporon asahii.</title>
        <authorList>
            <person name="Yang R.Y."/>
            <person name="Li H.T."/>
            <person name="Zhu H."/>
            <person name="Zhou G.P."/>
            <person name="Wang M."/>
            <person name="Wang L."/>
        </authorList>
    </citation>
    <scope>NUCLEOTIDE SEQUENCE [LARGE SCALE GENOMIC DNA]</scope>
    <source>
        <strain evidence="3">ATCC 90039 / CBS 2479 / JCM 2466 / KCTC 7840 / NCYC 2677 / UAMH 7654</strain>
    </source>
</reference>
<dbReference type="AlphaFoldDB" id="J5T8Q0"/>
<dbReference type="Pfam" id="PF07727">
    <property type="entry name" value="RVT_2"/>
    <property type="match status" value="1"/>
</dbReference>
<gene>
    <name evidence="2" type="ORF">A1Q1_01075</name>
</gene>
<dbReference type="KEGG" id="tasa:A1Q1_01075"/>